<dbReference type="RefSeq" id="XP_043176972.1">
    <property type="nucleotide sequence ID" value="XM_043324553.1"/>
</dbReference>
<feature type="transmembrane region" description="Helical" evidence="2">
    <location>
        <begin position="210"/>
        <end position="235"/>
    </location>
</feature>
<feature type="transmembrane region" description="Helical" evidence="2">
    <location>
        <begin position="170"/>
        <end position="198"/>
    </location>
</feature>
<name>A0A8H8NNW5_9AGAM</name>
<evidence type="ECO:0000313" key="4">
    <source>
        <dbReference type="Proteomes" id="UP000650533"/>
    </source>
</evidence>
<evidence type="ECO:0000256" key="2">
    <source>
        <dbReference type="SAM" id="Phobius"/>
    </source>
</evidence>
<dbReference type="GeneID" id="67027016"/>
<proteinExistence type="predicted"/>
<reference evidence="3" key="1">
    <citation type="submission" date="2020-05" db="EMBL/GenBank/DDBJ databases">
        <title>Evolutionary and genomic comparisons of hybrid uninucleate and nonhybrid Rhizoctonia fungi.</title>
        <authorList>
            <person name="Li C."/>
            <person name="Chen X."/>
        </authorList>
    </citation>
    <scope>NUCLEOTIDE SEQUENCE</scope>
    <source>
        <strain evidence="3">AG-1 IA</strain>
    </source>
</reference>
<accession>A0A8H8NNW5</accession>
<dbReference type="AlphaFoldDB" id="A0A8H8NNW5"/>
<keyword evidence="2" id="KW-0472">Membrane</keyword>
<feature type="transmembrane region" description="Helical" evidence="2">
    <location>
        <begin position="115"/>
        <end position="137"/>
    </location>
</feature>
<protein>
    <submittedName>
        <fullName evidence="3">Short chain dehydrogenase</fullName>
    </submittedName>
</protein>
<gene>
    <name evidence="3" type="ORF">RhiXN_04737</name>
</gene>
<feature type="region of interest" description="Disordered" evidence="1">
    <location>
        <begin position="1"/>
        <end position="20"/>
    </location>
</feature>
<evidence type="ECO:0000256" key="1">
    <source>
        <dbReference type="SAM" id="MobiDB-lite"/>
    </source>
</evidence>
<dbReference type="KEGG" id="rsx:RhiXN_04737"/>
<evidence type="ECO:0000313" key="3">
    <source>
        <dbReference type="EMBL" id="QRW16735.1"/>
    </source>
</evidence>
<feature type="transmembrane region" description="Helical" evidence="2">
    <location>
        <begin position="25"/>
        <end position="44"/>
    </location>
</feature>
<dbReference type="EMBL" id="CP059659">
    <property type="protein sequence ID" value="QRW16735.1"/>
    <property type="molecule type" value="Genomic_DNA"/>
</dbReference>
<keyword evidence="2" id="KW-0812">Transmembrane</keyword>
<organism evidence="3 4">
    <name type="scientific">Rhizoctonia solani</name>
    <dbReference type="NCBI Taxonomy" id="456999"/>
    <lineage>
        <taxon>Eukaryota</taxon>
        <taxon>Fungi</taxon>
        <taxon>Dikarya</taxon>
        <taxon>Basidiomycota</taxon>
        <taxon>Agaricomycotina</taxon>
        <taxon>Agaricomycetes</taxon>
        <taxon>Cantharellales</taxon>
        <taxon>Ceratobasidiaceae</taxon>
        <taxon>Rhizoctonia</taxon>
    </lineage>
</organism>
<dbReference type="Proteomes" id="UP000650533">
    <property type="component" value="Chromosome 2"/>
</dbReference>
<sequence>MSDLEGAIPPTQRNGDDGPGKESKILVALVETLWNAVSLLTLGFPKKYQERLRLFENIYPMTEDYEPWSKPATHSDRGSEHSSLKSMRQKQQMSVITATSAAALSIQSISNTFRIYWLVTAFYSIAFGLSLEGLILITYMTISAGGSSDEAIARLAQGTLIPGPKVVKPAAFLMSLPAVMATYSSLFLLIGLITMVLVRPGESVDTQATSYALVTMIPVGLGGLFLVIAITLCEIGSQIETSGRRNAEASMNESCRVHEHTQPALLCPKCPPGAQRPCLDKAIVQALNRILSNPPVQDHTG</sequence>
<keyword evidence="2" id="KW-1133">Transmembrane helix</keyword>